<dbReference type="Gene3D" id="3.40.50.11440">
    <property type="match status" value="1"/>
</dbReference>
<proteinExistence type="predicted"/>
<evidence type="ECO:0000256" key="1">
    <source>
        <dbReference type="SAM" id="MobiDB-lite"/>
    </source>
</evidence>
<gene>
    <name evidence="2" type="ORF">DFJ64_3336</name>
</gene>
<dbReference type="Proteomes" id="UP000256485">
    <property type="component" value="Unassembled WGS sequence"/>
</dbReference>
<sequence>MAAGRGDVTTATVPPGQPTAASAACAPSLGPFERVRGLTAKAPLPRLLPVRQRYDAPVEPDVVAATRRELESLRGRIQPGAHIAVTAGSRGIRDVAVVIKAACDWLKELGAEPFIVPAMGSHGGATADGQRAVLASYGVTEERMGVPIRATMDTVVLGRVPDGPPVHLDAYAAQADGILLVNRVKPHTDFHGEVESGLAKIAAIGLGKQRGAEAIHAYGSPNLPRWVPLVARRIVESGRVLGGLAILENAYERTARVAFVEPDGVAGAAEAALLGEARQLLGRLPFDDLDVLIVDELGKDKSGSGMDTNVIGRMWIEGVPEPERPRVTNITVHAISEASHGNAVGVGLADFIPFRVLEQIDLHALYVNAMTSGIGGVRRAKLPIALPTDRDAVAAAIAMCGRPDVENVRLVRIHDTLDTVSLLVSESLRAEVEAHPRLEVTGDPVPFECSAEGDLPAWP</sequence>
<keyword evidence="3" id="KW-1185">Reference proteome</keyword>
<dbReference type="RefSeq" id="WP_245941181.1">
    <property type="nucleotide sequence ID" value="NZ_QTUC01000001.1"/>
</dbReference>
<name>A0A3D9VFE8_THECX</name>
<dbReference type="AlphaFoldDB" id="A0A3D9VFE8"/>
<accession>A0A3D9VFE8</accession>
<evidence type="ECO:0008006" key="4">
    <source>
        <dbReference type="Google" id="ProtNLM"/>
    </source>
</evidence>
<reference evidence="2 3" key="1">
    <citation type="submission" date="2018-08" db="EMBL/GenBank/DDBJ databases">
        <title>Sequencing the genomes of 1000 actinobacteria strains.</title>
        <authorList>
            <person name="Klenk H.-P."/>
        </authorList>
    </citation>
    <scope>NUCLEOTIDE SEQUENCE [LARGE SCALE GENOMIC DNA]</scope>
    <source>
        <strain evidence="2 3">DSM 22891</strain>
    </source>
</reference>
<evidence type="ECO:0000313" key="2">
    <source>
        <dbReference type="EMBL" id="REF37875.1"/>
    </source>
</evidence>
<dbReference type="PROSITE" id="PS51257">
    <property type="entry name" value="PROKAR_LIPOPROTEIN"/>
    <property type="match status" value="1"/>
</dbReference>
<comment type="caution">
    <text evidence="2">The sequence shown here is derived from an EMBL/GenBank/DDBJ whole genome shotgun (WGS) entry which is preliminary data.</text>
</comment>
<dbReference type="EMBL" id="QTUC01000001">
    <property type="protein sequence ID" value="REF37875.1"/>
    <property type="molecule type" value="Genomic_DNA"/>
</dbReference>
<feature type="region of interest" description="Disordered" evidence="1">
    <location>
        <begin position="1"/>
        <end position="24"/>
    </location>
</feature>
<organism evidence="2 3">
    <name type="scientific">Thermasporomyces composti</name>
    <dbReference type="NCBI Taxonomy" id="696763"/>
    <lineage>
        <taxon>Bacteria</taxon>
        <taxon>Bacillati</taxon>
        <taxon>Actinomycetota</taxon>
        <taxon>Actinomycetes</taxon>
        <taxon>Propionibacteriales</taxon>
        <taxon>Nocardioidaceae</taxon>
        <taxon>Thermasporomyces</taxon>
    </lineage>
</organism>
<evidence type="ECO:0000313" key="3">
    <source>
        <dbReference type="Proteomes" id="UP000256485"/>
    </source>
</evidence>
<protein>
    <recommendedName>
        <fullName evidence="4">LarA-like N-terminal domain-containing protein</fullName>
    </recommendedName>
</protein>